<proteinExistence type="predicted"/>
<reference evidence="1 2" key="1">
    <citation type="journal article" date="2014" name="Genome Announc.">
        <title>Whole Genome Sequence of the Probiotic Strain Lactobacillus paracasei N1115, Isolated from Traditional Chinese Fermented Milk.</title>
        <authorList>
            <person name="Wang S."/>
            <person name="Zhu H."/>
            <person name="He F."/>
            <person name="Luo Y."/>
            <person name="Kang Z."/>
            <person name="Lu C."/>
            <person name="Feng L."/>
            <person name="Lu X."/>
            <person name="Xue Y."/>
            <person name="Wang H."/>
        </authorList>
    </citation>
    <scope>NUCLEOTIDE SEQUENCE [LARGE SCALE GENOMIC DNA]</scope>
    <source>
        <strain evidence="1 2">N1115</strain>
    </source>
</reference>
<evidence type="ECO:0000313" key="2">
    <source>
        <dbReference type="Proteomes" id="UP000019441"/>
    </source>
</evidence>
<protein>
    <submittedName>
        <fullName evidence="1">Uncharacterized protein</fullName>
    </submittedName>
</protein>
<gene>
    <name evidence="1" type="ORF">AF91_08385</name>
</gene>
<dbReference type="AlphaFoldDB" id="A0A806LIS5"/>
<sequence>MNYELLNTIDLNAAIWPDIKKRIIENNATVLTLAASPIYGDVLAKEWLQGVNIVDLVTKRTYHPGKYRFFNRVRVPTSAKVDMNEDGSISIVHEGEDIGREFLFPDTRRAAQDIRYNNPDGSMDYIEEYAADGSLFSNIFYFNNEIQELVFYDPQERPILRYYYYNNAINFITIEDPVSHKVHTKYDTLTEFIQDQMAKFLRPKDTVTFNYLGIELESLLKTQSHNVLQLVEEPLDDNHELRGNLRAILVNDVPYVQEVRMSLAAFQELGSTDAPMRKVRIG</sequence>
<evidence type="ECO:0000313" key="1">
    <source>
        <dbReference type="EMBL" id="AHJ33207.1"/>
    </source>
</evidence>
<dbReference type="Proteomes" id="UP000019441">
    <property type="component" value="Chromosome"/>
</dbReference>
<dbReference type="RefSeq" id="WP_016365847.1">
    <property type="nucleotide sequence ID" value="NZ_CP007122.1"/>
</dbReference>
<name>A0A806LIS5_LACPA</name>
<dbReference type="EMBL" id="CP007122">
    <property type="protein sequence ID" value="AHJ33207.1"/>
    <property type="molecule type" value="Genomic_DNA"/>
</dbReference>
<accession>A0A806LIS5</accession>
<organism evidence="1 2">
    <name type="scientific">Lacticaseibacillus paracasei N1115</name>
    <dbReference type="NCBI Taxonomy" id="1446494"/>
    <lineage>
        <taxon>Bacteria</taxon>
        <taxon>Bacillati</taxon>
        <taxon>Bacillota</taxon>
        <taxon>Bacilli</taxon>
        <taxon>Lactobacillales</taxon>
        <taxon>Lactobacillaceae</taxon>
        <taxon>Lacticaseibacillus</taxon>
    </lineage>
</organism>
<dbReference type="KEGG" id="lpq:AF91_08385"/>